<feature type="domain" description="HAMP" evidence="9">
    <location>
        <begin position="129"/>
        <end position="181"/>
    </location>
</feature>
<dbReference type="GO" id="GO:0004673">
    <property type="term" value="F:protein histidine kinase activity"/>
    <property type="evidence" value="ECO:0007669"/>
    <property type="project" value="UniProtKB-EC"/>
</dbReference>
<dbReference type="GO" id="GO:0016020">
    <property type="term" value="C:membrane"/>
    <property type="evidence" value="ECO:0007669"/>
    <property type="project" value="UniProtKB-SubCell"/>
</dbReference>
<sequence length="478" mass="53176">MTVSTYVIRNDLKTVKIFFSEMLDQHAENGLIYVVILDSEGKVLLSTLNAENKLAIPTPESAFENAALKDGVIHIRNPLLLAHRETGFLQYGFSTKSLINATSREQQRSLLRTSAIMLATLMVTLFLGWRISRRLKQMACASQAIVSGHYDQKIDISGRDELAALGNDFNQMAFEIDKKIKEITVLNQTLEQRVAQRTSELELSNRLLSDNLQYLKNTQTQLVNSEKLASLGSLVAGVAHELNTPIGNALTVATSLIDKVNQTQKEYAAGNLKKSLLERHFNTLNEASYLLTTNILRASELIVSFKTIAVDQTSELRRKFNLKKLISELEPTLRLQLKKRKLDLRVDIADDVVMDSFPGPLTQVIFNLFNNSLLHAFEDMDEGEIEISASLHGLTQDHALICFSDNGAGIPEQNLVRVFDPFFTTKFGQGGSGLGLHICHNLVEAVLGGSLKVISEKGHGTQFEILIPLYAPDNLKKE</sequence>
<evidence type="ECO:0000256" key="7">
    <source>
        <dbReference type="SAM" id="Phobius"/>
    </source>
</evidence>
<name>A0A923KHK8_9BURK</name>
<evidence type="ECO:0000259" key="8">
    <source>
        <dbReference type="PROSITE" id="PS50109"/>
    </source>
</evidence>
<dbReference type="Proteomes" id="UP000634011">
    <property type="component" value="Unassembled WGS sequence"/>
</dbReference>
<evidence type="ECO:0000256" key="6">
    <source>
        <dbReference type="ARBA" id="ARBA00022777"/>
    </source>
</evidence>
<dbReference type="SMART" id="SM00387">
    <property type="entry name" value="HATPase_c"/>
    <property type="match status" value="1"/>
</dbReference>
<reference evidence="10" key="1">
    <citation type="submission" date="2020-08" db="EMBL/GenBank/DDBJ databases">
        <title>Novel species isolated from subtropical streams in China.</title>
        <authorList>
            <person name="Lu H."/>
        </authorList>
    </citation>
    <scope>NUCLEOTIDE SEQUENCE</scope>
    <source>
        <strain evidence="10">KACC 12607</strain>
    </source>
</reference>
<dbReference type="InterPro" id="IPR004358">
    <property type="entry name" value="Sig_transdc_His_kin-like_C"/>
</dbReference>
<organism evidence="10 11">
    <name type="scientific">Undibacterium jejuense</name>
    <dbReference type="NCBI Taxonomy" id="1344949"/>
    <lineage>
        <taxon>Bacteria</taxon>
        <taxon>Pseudomonadati</taxon>
        <taxon>Pseudomonadota</taxon>
        <taxon>Betaproteobacteria</taxon>
        <taxon>Burkholderiales</taxon>
        <taxon>Oxalobacteraceae</taxon>
        <taxon>Undibacterium</taxon>
    </lineage>
</organism>
<dbReference type="InterPro" id="IPR003660">
    <property type="entry name" value="HAMP_dom"/>
</dbReference>
<evidence type="ECO:0000259" key="9">
    <source>
        <dbReference type="PROSITE" id="PS50885"/>
    </source>
</evidence>
<keyword evidence="7" id="KW-1133">Transmembrane helix</keyword>
<protein>
    <recommendedName>
        <fullName evidence="3">histidine kinase</fullName>
        <ecNumber evidence="3">2.7.13.3</ecNumber>
    </recommendedName>
</protein>
<evidence type="ECO:0000256" key="1">
    <source>
        <dbReference type="ARBA" id="ARBA00000085"/>
    </source>
</evidence>
<dbReference type="GO" id="GO:0007165">
    <property type="term" value="P:signal transduction"/>
    <property type="evidence" value="ECO:0007669"/>
    <property type="project" value="InterPro"/>
</dbReference>
<dbReference type="Gene3D" id="3.30.565.10">
    <property type="entry name" value="Histidine kinase-like ATPase, C-terminal domain"/>
    <property type="match status" value="1"/>
</dbReference>
<feature type="domain" description="Histidine kinase" evidence="8">
    <location>
        <begin position="237"/>
        <end position="471"/>
    </location>
</feature>
<dbReference type="Pfam" id="PF00672">
    <property type="entry name" value="HAMP"/>
    <property type="match status" value="1"/>
</dbReference>
<dbReference type="PROSITE" id="PS50109">
    <property type="entry name" value="HIS_KIN"/>
    <property type="match status" value="1"/>
</dbReference>
<feature type="transmembrane region" description="Helical" evidence="7">
    <location>
        <begin position="110"/>
        <end position="129"/>
    </location>
</feature>
<dbReference type="PRINTS" id="PR00344">
    <property type="entry name" value="BCTRLSENSOR"/>
</dbReference>
<evidence type="ECO:0000256" key="4">
    <source>
        <dbReference type="ARBA" id="ARBA00022553"/>
    </source>
</evidence>
<dbReference type="AlphaFoldDB" id="A0A923KHK8"/>
<keyword evidence="7" id="KW-0812">Transmembrane</keyword>
<comment type="catalytic activity">
    <reaction evidence="1">
        <text>ATP + protein L-histidine = ADP + protein N-phospho-L-histidine.</text>
        <dbReference type="EC" id="2.7.13.3"/>
    </reaction>
</comment>
<keyword evidence="6" id="KW-0418">Kinase</keyword>
<keyword evidence="4" id="KW-0597">Phosphoprotein</keyword>
<gene>
    <name evidence="10" type="ORF">H8K32_03160</name>
</gene>
<keyword evidence="7" id="KW-0472">Membrane</keyword>
<dbReference type="PANTHER" id="PTHR43065">
    <property type="entry name" value="SENSOR HISTIDINE KINASE"/>
    <property type="match status" value="1"/>
</dbReference>
<dbReference type="PROSITE" id="PS50885">
    <property type="entry name" value="HAMP"/>
    <property type="match status" value="1"/>
</dbReference>
<evidence type="ECO:0000256" key="3">
    <source>
        <dbReference type="ARBA" id="ARBA00012438"/>
    </source>
</evidence>
<evidence type="ECO:0000256" key="5">
    <source>
        <dbReference type="ARBA" id="ARBA00022679"/>
    </source>
</evidence>
<dbReference type="InterPro" id="IPR003594">
    <property type="entry name" value="HATPase_dom"/>
</dbReference>
<dbReference type="RefSeq" id="WP_186911030.1">
    <property type="nucleotide sequence ID" value="NZ_JACOFV010000002.1"/>
</dbReference>
<keyword evidence="5" id="KW-0808">Transferase</keyword>
<dbReference type="SUPFAM" id="SSF158472">
    <property type="entry name" value="HAMP domain-like"/>
    <property type="match status" value="1"/>
</dbReference>
<dbReference type="CDD" id="cd06225">
    <property type="entry name" value="HAMP"/>
    <property type="match status" value="1"/>
</dbReference>
<proteinExistence type="predicted"/>
<dbReference type="Pfam" id="PF02518">
    <property type="entry name" value="HATPase_c"/>
    <property type="match status" value="1"/>
</dbReference>
<dbReference type="InterPro" id="IPR036890">
    <property type="entry name" value="HATPase_C_sf"/>
</dbReference>
<evidence type="ECO:0000313" key="10">
    <source>
        <dbReference type="EMBL" id="MBC3861087.1"/>
    </source>
</evidence>
<dbReference type="SMART" id="SM00304">
    <property type="entry name" value="HAMP"/>
    <property type="match status" value="1"/>
</dbReference>
<comment type="caution">
    <text evidence="10">The sequence shown here is derived from an EMBL/GenBank/DDBJ whole genome shotgun (WGS) entry which is preliminary data.</text>
</comment>
<dbReference type="Gene3D" id="6.10.340.10">
    <property type="match status" value="1"/>
</dbReference>
<dbReference type="Gene3D" id="1.10.287.130">
    <property type="match status" value="1"/>
</dbReference>
<evidence type="ECO:0000313" key="11">
    <source>
        <dbReference type="Proteomes" id="UP000634011"/>
    </source>
</evidence>
<evidence type="ECO:0000256" key="2">
    <source>
        <dbReference type="ARBA" id="ARBA00004370"/>
    </source>
</evidence>
<dbReference type="InterPro" id="IPR005467">
    <property type="entry name" value="His_kinase_dom"/>
</dbReference>
<dbReference type="SUPFAM" id="SSF55874">
    <property type="entry name" value="ATPase domain of HSP90 chaperone/DNA topoisomerase II/histidine kinase"/>
    <property type="match status" value="1"/>
</dbReference>
<dbReference type="EC" id="2.7.13.3" evidence="3"/>
<dbReference type="PANTHER" id="PTHR43065:SF47">
    <property type="match status" value="1"/>
</dbReference>
<keyword evidence="11" id="KW-1185">Reference proteome</keyword>
<accession>A0A923KHK8</accession>
<dbReference type="CDD" id="cd00075">
    <property type="entry name" value="HATPase"/>
    <property type="match status" value="1"/>
</dbReference>
<comment type="subcellular location">
    <subcellularLocation>
        <location evidence="2">Membrane</location>
    </subcellularLocation>
</comment>
<dbReference type="EMBL" id="JACOFV010000002">
    <property type="protein sequence ID" value="MBC3861087.1"/>
    <property type="molecule type" value="Genomic_DNA"/>
</dbReference>